<keyword evidence="9" id="KW-1185">Reference proteome</keyword>
<name>A0AAW9Q8D7_9BURK</name>
<dbReference type="Gene3D" id="3.10.180.80">
    <property type="entry name" value="Uncharacterised protein PF07063, DUF1338"/>
    <property type="match status" value="1"/>
</dbReference>
<dbReference type="PANTHER" id="PTHR39479:SF2">
    <property type="entry name" value="2-OXOADIPATE DIOXYGENASE_DECARBOXYLASE"/>
    <property type="match status" value="1"/>
</dbReference>
<dbReference type="AlphaFoldDB" id="A0AAW9Q8D7"/>
<evidence type="ECO:0000256" key="7">
    <source>
        <dbReference type="ARBA" id="ARBA00035045"/>
    </source>
</evidence>
<accession>A0AAW9Q8D7</accession>
<evidence type="ECO:0000313" key="9">
    <source>
        <dbReference type="Proteomes" id="UP001336250"/>
    </source>
</evidence>
<dbReference type="EMBL" id="JAZIBG010000036">
    <property type="protein sequence ID" value="MEF7616061.1"/>
    <property type="molecule type" value="Genomic_DNA"/>
</dbReference>
<keyword evidence="2" id="KW-0223">Dioxygenase</keyword>
<dbReference type="Pfam" id="PF07063">
    <property type="entry name" value="HGLS"/>
    <property type="match status" value="1"/>
</dbReference>
<comment type="caution">
    <text evidence="8">The sequence shown here is derived from an EMBL/GenBank/DDBJ whole genome shotgun (WGS) entry which is preliminary data.</text>
</comment>
<evidence type="ECO:0000256" key="3">
    <source>
        <dbReference type="ARBA" id="ARBA00023002"/>
    </source>
</evidence>
<keyword evidence="4" id="KW-0408">Iron</keyword>
<protein>
    <recommendedName>
        <fullName evidence="6">2-oxoadipate dioxygenase/decarboxylase</fullName>
        <ecNumber evidence="6">1.13.11.93</ecNumber>
    </recommendedName>
    <alternativeName>
        <fullName evidence="7">2-hydroxyglutarate synthase</fullName>
    </alternativeName>
</protein>
<dbReference type="EC" id="1.13.11.93" evidence="6"/>
<dbReference type="InterPro" id="IPR009770">
    <property type="entry name" value="HGLS"/>
</dbReference>
<comment type="similarity">
    <text evidence="5">Belongs to the 2-oxoadipate dioxygenase/decarboxylase family.</text>
</comment>
<dbReference type="GO" id="GO:0051213">
    <property type="term" value="F:dioxygenase activity"/>
    <property type="evidence" value="ECO:0007669"/>
    <property type="project" value="UniProtKB-KW"/>
</dbReference>
<dbReference type="Proteomes" id="UP001336250">
    <property type="component" value="Unassembled WGS sequence"/>
</dbReference>
<dbReference type="RefSeq" id="WP_332291427.1">
    <property type="nucleotide sequence ID" value="NZ_JAZIBG010000036.1"/>
</dbReference>
<sequence>MSAAARPARHAEALERAFRAFPDSHEQLRAQGLAYYRYFPTARGRAAAGILQSNLGDVRPPHAGAPSSREVFKQSLGRRTIDEMALYADAQRRSLADCAAARATKIACSGPP</sequence>
<reference evidence="8 9" key="1">
    <citation type="submission" date="2024-02" db="EMBL/GenBank/DDBJ databases">
        <title>Genome sequence of Aquincola sp. MAHUQ-54.</title>
        <authorList>
            <person name="Huq M.A."/>
        </authorList>
    </citation>
    <scope>NUCLEOTIDE SEQUENCE [LARGE SCALE GENOMIC DNA]</scope>
    <source>
        <strain evidence="8 9">MAHUQ-54</strain>
    </source>
</reference>
<evidence type="ECO:0000256" key="5">
    <source>
        <dbReference type="ARBA" id="ARBA00035013"/>
    </source>
</evidence>
<proteinExistence type="inferred from homology"/>
<organism evidence="8 9">
    <name type="scientific">Aquincola agrisoli</name>
    <dbReference type="NCBI Taxonomy" id="3119538"/>
    <lineage>
        <taxon>Bacteria</taxon>
        <taxon>Pseudomonadati</taxon>
        <taxon>Pseudomonadota</taxon>
        <taxon>Betaproteobacteria</taxon>
        <taxon>Burkholderiales</taxon>
        <taxon>Sphaerotilaceae</taxon>
        <taxon>Aquincola</taxon>
    </lineage>
</organism>
<evidence type="ECO:0000256" key="1">
    <source>
        <dbReference type="ARBA" id="ARBA00001954"/>
    </source>
</evidence>
<evidence type="ECO:0000256" key="2">
    <source>
        <dbReference type="ARBA" id="ARBA00022964"/>
    </source>
</evidence>
<evidence type="ECO:0000313" key="8">
    <source>
        <dbReference type="EMBL" id="MEF7616061.1"/>
    </source>
</evidence>
<evidence type="ECO:0000256" key="6">
    <source>
        <dbReference type="ARBA" id="ARBA00035023"/>
    </source>
</evidence>
<gene>
    <name evidence="8" type="ORF">V4F39_19255</name>
</gene>
<comment type="cofactor">
    <cofactor evidence="1">
        <name>Fe(2+)</name>
        <dbReference type="ChEBI" id="CHEBI:29033"/>
    </cofactor>
</comment>
<keyword evidence="3" id="KW-0560">Oxidoreductase</keyword>
<evidence type="ECO:0000256" key="4">
    <source>
        <dbReference type="ARBA" id="ARBA00023004"/>
    </source>
</evidence>
<dbReference type="PANTHER" id="PTHR39479">
    <property type="match status" value="1"/>
</dbReference>